<proteinExistence type="predicted"/>
<dbReference type="InterPro" id="IPR036286">
    <property type="entry name" value="LexA/Signal_pep-like_sf"/>
</dbReference>
<evidence type="ECO:0000256" key="3">
    <source>
        <dbReference type="ARBA" id="ARBA00023163"/>
    </source>
</evidence>
<evidence type="ECO:0000313" key="6">
    <source>
        <dbReference type="Proteomes" id="UP000183083"/>
    </source>
</evidence>
<dbReference type="Gene3D" id="1.10.260.40">
    <property type="entry name" value="lambda repressor-like DNA-binding domains"/>
    <property type="match status" value="1"/>
</dbReference>
<dbReference type="SUPFAM" id="SSF47413">
    <property type="entry name" value="lambda repressor-like DNA-binding domains"/>
    <property type="match status" value="1"/>
</dbReference>
<dbReference type="AlphaFoldDB" id="A0AB38C2H8"/>
<dbReference type="CDD" id="cd06529">
    <property type="entry name" value="S24_LexA-like"/>
    <property type="match status" value="1"/>
</dbReference>
<evidence type="ECO:0000256" key="2">
    <source>
        <dbReference type="ARBA" id="ARBA00023125"/>
    </source>
</evidence>
<dbReference type="EMBL" id="FOVV01000061">
    <property type="protein sequence ID" value="SFO61501.1"/>
    <property type="molecule type" value="Genomic_DNA"/>
</dbReference>
<keyword evidence="3" id="KW-0804">Transcription</keyword>
<dbReference type="InterPro" id="IPR001387">
    <property type="entry name" value="Cro/C1-type_HTH"/>
</dbReference>
<feature type="domain" description="HTH cro/C1-type" evidence="4">
    <location>
        <begin position="15"/>
        <end position="76"/>
    </location>
</feature>
<dbReference type="InterPro" id="IPR039418">
    <property type="entry name" value="LexA-like"/>
</dbReference>
<organism evidence="5 6">
    <name type="scientific">Pseudomonas syringae</name>
    <dbReference type="NCBI Taxonomy" id="317"/>
    <lineage>
        <taxon>Bacteria</taxon>
        <taxon>Pseudomonadati</taxon>
        <taxon>Pseudomonadota</taxon>
        <taxon>Gammaproteobacteria</taxon>
        <taxon>Pseudomonadales</taxon>
        <taxon>Pseudomonadaceae</taxon>
        <taxon>Pseudomonas</taxon>
    </lineage>
</organism>
<accession>A0AB38C2H8</accession>
<dbReference type="PROSITE" id="PS50943">
    <property type="entry name" value="HTH_CROC1"/>
    <property type="match status" value="1"/>
</dbReference>
<dbReference type="Proteomes" id="UP000183083">
    <property type="component" value="Unassembled WGS sequence"/>
</dbReference>
<evidence type="ECO:0000313" key="5">
    <source>
        <dbReference type="EMBL" id="SFO61501.1"/>
    </source>
</evidence>
<dbReference type="PANTHER" id="PTHR40661">
    <property type="match status" value="1"/>
</dbReference>
<dbReference type="PANTHER" id="PTHR40661:SF2">
    <property type="entry name" value="HTH-TYPE TRANSCRIPTIONAL REGULATOR PRTR"/>
    <property type="match status" value="1"/>
</dbReference>
<dbReference type="Pfam" id="PF01381">
    <property type="entry name" value="HTH_3"/>
    <property type="match status" value="1"/>
</dbReference>
<keyword evidence="2" id="KW-0238">DNA-binding</keyword>
<dbReference type="SMART" id="SM00530">
    <property type="entry name" value="HTH_XRE"/>
    <property type="match status" value="1"/>
</dbReference>
<dbReference type="Gene3D" id="2.10.109.10">
    <property type="entry name" value="Umud Fragment, subunit A"/>
    <property type="match status" value="1"/>
</dbReference>
<dbReference type="InterPro" id="IPR015927">
    <property type="entry name" value="Peptidase_S24_S26A/B/C"/>
</dbReference>
<comment type="caution">
    <text evidence="5">The sequence shown here is derived from an EMBL/GenBank/DDBJ whole genome shotgun (WGS) entry which is preliminary data.</text>
</comment>
<evidence type="ECO:0000259" key="4">
    <source>
        <dbReference type="PROSITE" id="PS50943"/>
    </source>
</evidence>
<dbReference type="RefSeq" id="WP_074910731.1">
    <property type="nucleotide sequence ID" value="NZ_FOQB01000012.1"/>
</dbReference>
<reference evidence="5 6" key="1">
    <citation type="submission" date="2016-10" db="EMBL/GenBank/DDBJ databases">
        <authorList>
            <person name="Varghese N."/>
            <person name="Submissions S."/>
        </authorList>
    </citation>
    <scope>NUCLEOTIDE SEQUENCE [LARGE SCALE GENOMIC DNA]</scope>
    <source>
        <strain evidence="5 6">BS0292</strain>
    </source>
</reference>
<gene>
    <name evidence="5" type="ORF">SAMN05444065_1611</name>
</gene>
<sequence>MKKITRSPSPAAVLFKSKRKALKLSQTALADKVKELLGPQETFTQQTYAAFEAGVAQNTRFALQIAQVLGISMSDLASTHKNPTEPPEPEKSEAVLLGAIEVWDDNTPLDSDEVEVPLLKEVELSAGNGSLAIQQHSTAKLRFGRLTLRRQGIEPAAVICVSVSGSSMEPVLPNGSTVGVDQSKKDIKDGDIYALSHNEHLRVKILYRLPSGGIRMRSFNKEEYPDEEYSQDRIHSEEIKILGRVFWYSVLR</sequence>
<dbReference type="CDD" id="cd00093">
    <property type="entry name" value="HTH_XRE"/>
    <property type="match status" value="1"/>
</dbReference>
<protein>
    <submittedName>
        <fullName evidence="5">Helix-turn-helix</fullName>
    </submittedName>
</protein>
<name>A0AB38C2H8_PSESX</name>
<keyword evidence="1" id="KW-0805">Transcription regulation</keyword>
<dbReference type="SUPFAM" id="SSF51306">
    <property type="entry name" value="LexA/Signal peptidase"/>
    <property type="match status" value="1"/>
</dbReference>
<dbReference type="GO" id="GO:0003677">
    <property type="term" value="F:DNA binding"/>
    <property type="evidence" value="ECO:0007669"/>
    <property type="project" value="UniProtKB-KW"/>
</dbReference>
<evidence type="ECO:0000256" key="1">
    <source>
        <dbReference type="ARBA" id="ARBA00023015"/>
    </source>
</evidence>
<dbReference type="InterPro" id="IPR010982">
    <property type="entry name" value="Lambda_DNA-bd_dom_sf"/>
</dbReference>
<dbReference type="Pfam" id="PF00717">
    <property type="entry name" value="Peptidase_S24"/>
    <property type="match status" value="1"/>
</dbReference>